<keyword evidence="3" id="KW-1185">Reference proteome</keyword>
<name>W4KC91_HETIT</name>
<gene>
    <name evidence="2" type="ORF">HETIRDRAFT_165464</name>
</gene>
<dbReference type="Proteomes" id="UP000030671">
    <property type="component" value="Unassembled WGS sequence"/>
</dbReference>
<dbReference type="HOGENOM" id="CLU_3032606_0_0_1"/>
<evidence type="ECO:0000256" key="1">
    <source>
        <dbReference type="SAM" id="MobiDB-lite"/>
    </source>
</evidence>
<feature type="compositionally biased region" description="Basic and acidic residues" evidence="1">
    <location>
        <begin position="18"/>
        <end position="38"/>
    </location>
</feature>
<dbReference type="RefSeq" id="XP_009545030.1">
    <property type="nucleotide sequence ID" value="XM_009546735.1"/>
</dbReference>
<sequence length="55" mass="6609">MVIIPSRDARTPHVRTCGRTEREMERRTDRRTEGDTTHNKKRVHTWVLRRAGEPR</sequence>
<dbReference type="EMBL" id="KI925457">
    <property type="protein sequence ID" value="ETW82696.1"/>
    <property type="molecule type" value="Genomic_DNA"/>
</dbReference>
<evidence type="ECO:0000313" key="2">
    <source>
        <dbReference type="EMBL" id="ETW82696.1"/>
    </source>
</evidence>
<dbReference type="GeneID" id="20667984"/>
<feature type="region of interest" description="Disordered" evidence="1">
    <location>
        <begin position="1"/>
        <end position="43"/>
    </location>
</feature>
<proteinExistence type="predicted"/>
<dbReference type="InParanoid" id="W4KC91"/>
<accession>W4KC91</accession>
<dbReference type="KEGG" id="hir:HETIRDRAFT_165464"/>
<reference evidence="2 3" key="1">
    <citation type="journal article" date="2012" name="New Phytol.">
        <title>Insight into trade-off between wood decay and parasitism from the genome of a fungal forest pathogen.</title>
        <authorList>
            <person name="Olson A."/>
            <person name="Aerts A."/>
            <person name="Asiegbu F."/>
            <person name="Belbahri L."/>
            <person name="Bouzid O."/>
            <person name="Broberg A."/>
            <person name="Canback B."/>
            <person name="Coutinho P.M."/>
            <person name="Cullen D."/>
            <person name="Dalman K."/>
            <person name="Deflorio G."/>
            <person name="van Diepen L.T."/>
            <person name="Dunand C."/>
            <person name="Duplessis S."/>
            <person name="Durling M."/>
            <person name="Gonthier P."/>
            <person name="Grimwood J."/>
            <person name="Fossdal C.G."/>
            <person name="Hansson D."/>
            <person name="Henrissat B."/>
            <person name="Hietala A."/>
            <person name="Himmelstrand K."/>
            <person name="Hoffmeister D."/>
            <person name="Hogberg N."/>
            <person name="James T.Y."/>
            <person name="Karlsson M."/>
            <person name="Kohler A."/>
            <person name="Kues U."/>
            <person name="Lee Y.H."/>
            <person name="Lin Y.C."/>
            <person name="Lind M."/>
            <person name="Lindquist E."/>
            <person name="Lombard V."/>
            <person name="Lucas S."/>
            <person name="Lunden K."/>
            <person name="Morin E."/>
            <person name="Murat C."/>
            <person name="Park J."/>
            <person name="Raffaello T."/>
            <person name="Rouze P."/>
            <person name="Salamov A."/>
            <person name="Schmutz J."/>
            <person name="Solheim H."/>
            <person name="Stahlberg J."/>
            <person name="Velez H."/>
            <person name="de Vries R.P."/>
            <person name="Wiebenga A."/>
            <person name="Woodward S."/>
            <person name="Yakovlev I."/>
            <person name="Garbelotto M."/>
            <person name="Martin F."/>
            <person name="Grigoriev I.V."/>
            <person name="Stenlid J."/>
        </authorList>
    </citation>
    <scope>NUCLEOTIDE SEQUENCE [LARGE SCALE GENOMIC DNA]</scope>
    <source>
        <strain evidence="2 3">TC 32-1</strain>
    </source>
</reference>
<protein>
    <submittedName>
        <fullName evidence="2">Uncharacterized protein</fullName>
    </submittedName>
</protein>
<evidence type="ECO:0000313" key="3">
    <source>
        <dbReference type="Proteomes" id="UP000030671"/>
    </source>
</evidence>
<organism evidence="2 3">
    <name type="scientific">Heterobasidion irregulare (strain TC 32-1)</name>
    <dbReference type="NCBI Taxonomy" id="747525"/>
    <lineage>
        <taxon>Eukaryota</taxon>
        <taxon>Fungi</taxon>
        <taxon>Dikarya</taxon>
        <taxon>Basidiomycota</taxon>
        <taxon>Agaricomycotina</taxon>
        <taxon>Agaricomycetes</taxon>
        <taxon>Russulales</taxon>
        <taxon>Bondarzewiaceae</taxon>
        <taxon>Heterobasidion</taxon>
        <taxon>Heterobasidion annosum species complex</taxon>
    </lineage>
</organism>
<dbReference type="AlphaFoldDB" id="W4KC91"/>